<dbReference type="ESTHER" id="maize-c0pcy5">
    <property type="family name" value="Chlorophyllase_Plant"/>
</dbReference>
<dbReference type="AlphaFoldDB" id="C0PCY5"/>
<proteinExistence type="evidence at protein level"/>
<dbReference type="FunFam" id="3.40.50.1820:FF:000582">
    <property type="entry name" value="Chlorophyllase-1"/>
    <property type="match status" value="1"/>
</dbReference>
<dbReference type="EMBL" id="CM007647">
    <property type="protein sequence ID" value="ONM04023.1"/>
    <property type="molecule type" value="Genomic_DNA"/>
</dbReference>
<gene>
    <name evidence="3" type="primary">LOC100383045</name>
    <name evidence="2" type="ORF">ZEAMMB73_Zm00001d031934</name>
</gene>
<reference evidence="3" key="3">
    <citation type="submission" date="2019-07" db="EMBL/GenBank/DDBJ databases">
        <authorList>
            <person name="Seetharam A."/>
            <person name="Woodhouse M."/>
            <person name="Cannon E."/>
        </authorList>
    </citation>
    <scope>NUCLEOTIDE SEQUENCE [LARGE SCALE GENOMIC DNA]</scope>
    <source>
        <strain evidence="3">cv. B73</strain>
    </source>
</reference>
<protein>
    <submittedName>
        <fullName evidence="2">Chlorophyllase-1</fullName>
    </submittedName>
</protein>
<evidence type="ECO:0000313" key="1">
    <source>
        <dbReference type="EMBL" id="ACN32030.1"/>
    </source>
</evidence>
<dbReference type="InterPro" id="IPR017395">
    <property type="entry name" value="Chlorophyllase-like"/>
</dbReference>
<dbReference type="OMA" id="VINNCMC"/>
<dbReference type="InterPro" id="IPR029058">
    <property type="entry name" value="AB_hydrolase_fold"/>
</dbReference>
<reference evidence="3" key="4">
    <citation type="submission" date="2021-05" db="UniProtKB">
        <authorList>
            <consortium name="EnsemblPlants"/>
        </authorList>
    </citation>
    <scope>IDENTIFICATION</scope>
    <source>
        <strain evidence="3">cv. B73</strain>
    </source>
</reference>
<dbReference type="GeneID" id="100383045"/>
<reference evidence="2 4" key="2">
    <citation type="submission" date="2015-12" db="EMBL/GenBank/DDBJ databases">
        <title>Update maize B73 reference genome by single molecule sequencing technologies.</title>
        <authorList>
            <consortium name="Maize Genome Sequencing Project"/>
            <person name="Ware D."/>
        </authorList>
    </citation>
    <scope>NUCLEOTIDE SEQUENCE [LARGE SCALE GENOMIC DNA]</scope>
    <source>
        <strain evidence="4">cv. B73</strain>
        <tissue evidence="2">Seedling</tissue>
    </source>
</reference>
<dbReference type="PANTHER" id="PTHR33428:SF9">
    <property type="entry name" value="CHLOROPHYLLASE-1"/>
    <property type="match status" value="1"/>
</dbReference>
<dbReference type="HOGENOM" id="CLU_064603_0_0_1"/>
<dbReference type="EMBL" id="BT066154">
    <property type="protein sequence ID" value="ACN32030.1"/>
    <property type="molecule type" value="mRNA"/>
</dbReference>
<dbReference type="GO" id="GO:0047746">
    <property type="term" value="F:chlorophyllase activity"/>
    <property type="evidence" value="ECO:0000318"/>
    <property type="project" value="GO_Central"/>
</dbReference>
<keyword evidence="5" id="KW-1267">Proteomics identification</keyword>
<dbReference type="Pfam" id="PF07224">
    <property type="entry name" value="Chlorophyllase"/>
    <property type="match status" value="1"/>
</dbReference>
<dbReference type="STRING" id="4577.C0PCY5"/>
<dbReference type="PaxDb" id="4577-GRMZM2G103197_P01"/>
<dbReference type="SUPFAM" id="SSF53474">
    <property type="entry name" value="alpha/beta-Hydrolases"/>
    <property type="match status" value="1"/>
</dbReference>
<evidence type="ECO:0007829" key="5">
    <source>
        <dbReference type="PeptideAtlas" id="C0PCY5"/>
    </source>
</evidence>
<dbReference type="Gramene" id="Zm00001eb039350_T001">
    <property type="protein sequence ID" value="Zm00001eb039350_P001"/>
    <property type="gene ID" value="Zm00001eb039350"/>
</dbReference>
<dbReference type="GO" id="GO:0015996">
    <property type="term" value="P:chlorophyll catabolic process"/>
    <property type="evidence" value="ECO:0000318"/>
    <property type="project" value="GO_Central"/>
</dbReference>
<dbReference type="PANTHER" id="PTHR33428">
    <property type="entry name" value="CHLOROPHYLLASE-2, CHLOROPLASTIC"/>
    <property type="match status" value="1"/>
</dbReference>
<dbReference type="Gene3D" id="3.40.50.1820">
    <property type="entry name" value="alpha/beta hydrolase"/>
    <property type="match status" value="1"/>
</dbReference>
<dbReference type="Proteomes" id="UP000007305">
    <property type="component" value="Chromosome 1"/>
</dbReference>
<reference evidence="1" key="1">
    <citation type="journal article" date="2009" name="PLoS Genet.">
        <title>Sequencing, mapping, and analysis of 27,455 maize full-length cDNAs.</title>
        <authorList>
            <person name="Soderlund C."/>
            <person name="Descour A."/>
            <person name="Kudrna D."/>
            <person name="Bomhoff M."/>
            <person name="Boyd L."/>
            <person name="Currie J."/>
            <person name="Angelova A."/>
            <person name="Collura K."/>
            <person name="Wissotski M."/>
            <person name="Ashley E."/>
            <person name="Morrow D."/>
            <person name="Fernandes J."/>
            <person name="Walbot V."/>
            <person name="Yu Y."/>
        </authorList>
    </citation>
    <scope>NUCLEOTIDE SEQUENCE</scope>
    <source>
        <strain evidence="1">B73</strain>
    </source>
</reference>
<dbReference type="OrthoDB" id="2093222at2759"/>
<name>C0PCY5_MAIZE</name>
<evidence type="ECO:0000313" key="3">
    <source>
        <dbReference type="EnsemblPlants" id="Zm00001eb039350_P001"/>
    </source>
</evidence>
<dbReference type="eggNOG" id="ENOG502QT6A">
    <property type="taxonomic scope" value="Eukaryota"/>
</dbReference>
<dbReference type="RefSeq" id="NP_001344030.1">
    <property type="nucleotide sequence ID" value="NM_001357101.1"/>
</dbReference>
<keyword evidence="4" id="KW-1185">Reference proteome</keyword>
<evidence type="ECO:0000313" key="4">
    <source>
        <dbReference type="Proteomes" id="UP000007305"/>
    </source>
</evidence>
<dbReference type="ExpressionAtlas" id="C0PCY5">
    <property type="expression patterns" value="baseline and differential"/>
</dbReference>
<dbReference type="EnsemblPlants" id="Zm00001eb039350_T001">
    <property type="protein sequence ID" value="Zm00001eb039350_P001"/>
    <property type="gene ID" value="Zm00001eb039350"/>
</dbReference>
<evidence type="ECO:0000313" key="2">
    <source>
        <dbReference type="EMBL" id="ONM04023.1"/>
    </source>
</evidence>
<sequence>MAASPVAIGTAVFQRGPLRVEARHVDYSQVPSVPKPLMVVAPTDAGVYPVAVFLHGCNTVNSWYESLLSHVASHGFIAVAPQLYCVTLNMNDLKDIDATRQVTAWLADKQQGLAHVLANILQLHGVRPDLSRLALAGHSRGGDTAFAVALGLGPAASDDDDNNADAGTSPAALPLKFSALIGVDPVAGLSKQAQVEPKVLTFRPRSLDPGMPALVVGTGLGPKHVGGPPCAPAGVNHAEFYDECAPPRYHVVLRDYGHMDMLDDDGVPYVINNCMCMRNTKDTKDLARRAIGGAVVAFLRATLEDDDEDLKVVLENRPGLSPAVLDPVGHDLA</sequence>
<organism evidence="1">
    <name type="scientific">Zea mays</name>
    <name type="common">Maize</name>
    <dbReference type="NCBI Taxonomy" id="4577"/>
    <lineage>
        <taxon>Eukaryota</taxon>
        <taxon>Viridiplantae</taxon>
        <taxon>Streptophyta</taxon>
        <taxon>Embryophyta</taxon>
        <taxon>Tracheophyta</taxon>
        <taxon>Spermatophyta</taxon>
        <taxon>Magnoliopsida</taxon>
        <taxon>Liliopsida</taxon>
        <taxon>Poales</taxon>
        <taxon>Poaceae</taxon>
        <taxon>PACMAD clade</taxon>
        <taxon>Panicoideae</taxon>
        <taxon>Andropogonodae</taxon>
        <taxon>Andropogoneae</taxon>
        <taxon>Tripsacinae</taxon>
        <taxon>Zea</taxon>
    </lineage>
</organism>
<accession>C0PCY5</accession>
<dbReference type="SMR" id="C0PCY5"/>